<reference evidence="1 2" key="1">
    <citation type="journal article" date="2016" name="Sci. Rep.">
        <title>Metabolic traits of an uncultured archaeal lineage -MSBL1- from brine pools of the Red Sea.</title>
        <authorList>
            <person name="Mwirichia R."/>
            <person name="Alam I."/>
            <person name="Rashid M."/>
            <person name="Vinu M."/>
            <person name="Ba-Alawi W."/>
            <person name="Anthony Kamau A."/>
            <person name="Kamanda Ngugi D."/>
            <person name="Goker M."/>
            <person name="Klenk H.P."/>
            <person name="Bajic V."/>
            <person name="Stingl U."/>
        </authorList>
    </citation>
    <scope>NUCLEOTIDE SEQUENCE [LARGE SCALE GENOMIC DNA]</scope>
    <source>
        <strain evidence="1">SCGC-AAA382A03</strain>
    </source>
</reference>
<sequence length="66" mass="7922">MKESIMVEIEVDLESIANDSKNKEDARQLLNYRLEKSKQKAGEEFKDKYDDLIVEFEKKLDKIWKK</sequence>
<accession>A0A133VG72</accession>
<evidence type="ECO:0000313" key="2">
    <source>
        <dbReference type="Proteomes" id="UP000070549"/>
    </source>
</evidence>
<dbReference type="Proteomes" id="UP000070549">
    <property type="component" value="Unassembled WGS sequence"/>
</dbReference>
<evidence type="ECO:0000313" key="1">
    <source>
        <dbReference type="EMBL" id="KXB05424.1"/>
    </source>
</evidence>
<protein>
    <submittedName>
        <fullName evidence="1">Uncharacterized protein</fullName>
    </submittedName>
</protein>
<gene>
    <name evidence="1" type="ORF">AKJ49_00790</name>
</gene>
<proteinExistence type="predicted"/>
<dbReference type="AlphaFoldDB" id="A0A133VG72"/>
<organism evidence="1 2">
    <name type="scientific">candidate division MSBL1 archaeon SCGC-AAA382A03</name>
    <dbReference type="NCBI Taxonomy" id="1698278"/>
    <lineage>
        <taxon>Archaea</taxon>
        <taxon>Methanobacteriati</taxon>
        <taxon>Methanobacteriota</taxon>
        <taxon>candidate division MSBL1</taxon>
    </lineage>
</organism>
<comment type="caution">
    <text evidence="1">The sequence shown here is derived from an EMBL/GenBank/DDBJ whole genome shotgun (WGS) entry which is preliminary data.</text>
</comment>
<name>A0A133VG72_9EURY</name>
<dbReference type="EMBL" id="LHYC01000015">
    <property type="protein sequence ID" value="KXB05424.1"/>
    <property type="molecule type" value="Genomic_DNA"/>
</dbReference>
<keyword evidence="2" id="KW-1185">Reference proteome</keyword>